<name>A0A5K8ALU3_9BACT</name>
<evidence type="ECO:0000313" key="1">
    <source>
        <dbReference type="EMBL" id="BBO92800.1"/>
    </source>
</evidence>
<keyword evidence="2" id="KW-1185">Reference proteome</keyword>
<proteinExistence type="predicted"/>
<sequence>MILQYTNRKGKRYFLHEGKTKKGNSRYTFSQSDKNALTIIPDGYEIYENPNAQVFLRRIQPKLINEKEVVLVQERLDDLIQKKYCKITFEKNTIIIYLADQHVNRVREVIKSSPKAENEGVEAVINQIITYSPVIQFVLSSENDRLFILKRVYYQEGERFWELAENPDSLKSLLSVARKEIDIETYYDHFQF</sequence>
<dbReference type="EMBL" id="AP021879">
    <property type="protein sequence ID" value="BBO92800.1"/>
    <property type="molecule type" value="Genomic_DNA"/>
</dbReference>
<dbReference type="RefSeq" id="WP_155313500.1">
    <property type="nucleotide sequence ID" value="NZ_AP021879.1"/>
</dbReference>
<reference evidence="1 2" key="1">
    <citation type="submission" date="2019-11" db="EMBL/GenBank/DDBJ databases">
        <title>Comparative genomics of hydrocarbon-degrading Desulfosarcina strains.</title>
        <authorList>
            <person name="Watanabe M."/>
            <person name="Kojima H."/>
            <person name="Fukui M."/>
        </authorList>
    </citation>
    <scope>NUCLEOTIDE SEQUENCE [LARGE SCALE GENOMIC DNA]</scope>
    <source>
        <strain evidence="2">oXyS1</strain>
    </source>
</reference>
<organism evidence="1 2">
    <name type="scientific">Desulfosarcina ovata subsp. ovata</name>
    <dbReference type="NCBI Taxonomy" id="2752305"/>
    <lineage>
        <taxon>Bacteria</taxon>
        <taxon>Pseudomonadati</taxon>
        <taxon>Thermodesulfobacteriota</taxon>
        <taxon>Desulfobacteria</taxon>
        <taxon>Desulfobacterales</taxon>
        <taxon>Desulfosarcinaceae</taxon>
        <taxon>Desulfosarcina</taxon>
    </lineage>
</organism>
<dbReference type="AlphaFoldDB" id="A0A5K8ALU3"/>
<dbReference type="Proteomes" id="UP000422108">
    <property type="component" value="Chromosome"/>
</dbReference>
<evidence type="ECO:0000313" key="2">
    <source>
        <dbReference type="Proteomes" id="UP000422108"/>
    </source>
</evidence>
<accession>A0A5K8ALU3</accession>
<gene>
    <name evidence="1" type="ORF">DSCOOX_59800</name>
</gene>
<protein>
    <submittedName>
        <fullName evidence="1">Uncharacterized protein</fullName>
    </submittedName>
</protein>